<dbReference type="OrthoDB" id="9815690at2"/>
<comment type="similarity">
    <text evidence="1">Belongs to the glycosyltransferase 20 family.</text>
</comment>
<dbReference type="Gene3D" id="3.40.50.2000">
    <property type="entry name" value="Glycogen Phosphorylase B"/>
    <property type="match status" value="2"/>
</dbReference>
<dbReference type="PANTHER" id="PTHR10788:SF106">
    <property type="entry name" value="BCDNA.GH08860"/>
    <property type="match status" value="1"/>
</dbReference>
<dbReference type="Proteomes" id="UP000034392">
    <property type="component" value="Chromosome"/>
</dbReference>
<dbReference type="Pfam" id="PF00982">
    <property type="entry name" value="Glyco_transf_20"/>
    <property type="match status" value="1"/>
</dbReference>
<evidence type="ECO:0000256" key="1">
    <source>
        <dbReference type="ARBA" id="ARBA00008799"/>
    </source>
</evidence>
<dbReference type="PATRIC" id="fig|1267766.3.peg.2772"/>
<evidence type="ECO:0000313" key="3">
    <source>
        <dbReference type="Proteomes" id="UP000034392"/>
    </source>
</evidence>
<dbReference type="EMBL" id="CP011452">
    <property type="protein sequence ID" value="AKH43766.1"/>
    <property type="molecule type" value="Genomic_DNA"/>
</dbReference>
<proteinExistence type="inferred from homology"/>
<protein>
    <submittedName>
        <fullName evidence="2">Alpha,alpha-trehalose-phosphate synthase</fullName>
        <ecNumber evidence="2">2.4.1.15</ecNumber>
    </submittedName>
</protein>
<dbReference type="GO" id="GO:0003825">
    <property type="term" value="F:alpha,alpha-trehalose-phosphate synthase (UDP-forming) activity"/>
    <property type="evidence" value="ECO:0007669"/>
    <property type="project" value="UniProtKB-EC"/>
</dbReference>
<dbReference type="SUPFAM" id="SSF53756">
    <property type="entry name" value="UDP-Glycosyltransferase/glycogen phosphorylase"/>
    <property type="match status" value="1"/>
</dbReference>
<name>A0A0F7KX43_9SPHN</name>
<keyword evidence="2" id="KW-0328">Glycosyltransferase</keyword>
<evidence type="ECO:0000313" key="2">
    <source>
        <dbReference type="EMBL" id="AKH43766.1"/>
    </source>
</evidence>
<dbReference type="RefSeq" id="WP_046904236.1">
    <property type="nucleotide sequence ID" value="NZ_CP011452.2"/>
</dbReference>
<dbReference type="STRING" id="1267766.WYH_02736"/>
<reference evidence="2" key="1">
    <citation type="submission" date="2015-05" db="EMBL/GenBank/DDBJ databases">
        <title>The complete genome of Altererythrobacter atlanticus strain 26DY36.</title>
        <authorList>
            <person name="Wu Y.-H."/>
            <person name="Cheng H."/>
            <person name="Wu X.-W."/>
        </authorList>
    </citation>
    <scope>NUCLEOTIDE SEQUENCE [LARGE SCALE GENOMIC DNA]</scope>
    <source>
        <strain evidence="2">26DY36</strain>
    </source>
</reference>
<keyword evidence="3" id="KW-1185">Reference proteome</keyword>
<keyword evidence="2" id="KW-0808">Transferase</keyword>
<dbReference type="CDD" id="cd03788">
    <property type="entry name" value="GT20_TPS"/>
    <property type="match status" value="1"/>
</dbReference>
<dbReference type="InterPro" id="IPR001830">
    <property type="entry name" value="Glyco_trans_20"/>
</dbReference>
<dbReference type="AlphaFoldDB" id="A0A0F7KX43"/>
<organism evidence="2 3">
    <name type="scientific">Croceibacterium atlanticum</name>
    <dbReference type="NCBI Taxonomy" id="1267766"/>
    <lineage>
        <taxon>Bacteria</taxon>
        <taxon>Pseudomonadati</taxon>
        <taxon>Pseudomonadota</taxon>
        <taxon>Alphaproteobacteria</taxon>
        <taxon>Sphingomonadales</taxon>
        <taxon>Erythrobacteraceae</taxon>
        <taxon>Croceibacterium</taxon>
    </lineage>
</organism>
<dbReference type="KEGG" id="aay:WYH_02736"/>
<gene>
    <name evidence="2" type="primary">otsA_2</name>
    <name evidence="2" type="ORF">WYH_02736</name>
</gene>
<accession>A0A0F7KX43</accession>
<dbReference type="PANTHER" id="PTHR10788">
    <property type="entry name" value="TREHALOSE-6-PHOSPHATE SYNTHASE"/>
    <property type="match status" value="1"/>
</dbReference>
<sequence>MERLIVISSLVHALAEGEAEAHGGGLPQPIVSAMAGRNALWFGWSGKVTERFTGSLKLECCDGMRMASVDLDAADIDEFVNGYANRTLWPMLHGRTDLAEFERHFTDGYERGNSRLARSIMPLIEEDHLVWVHDYPLFLVANELRALGCDNRIGFFLHTPWPHRSILTALPDHARMVQALLCYDVIGFQTEDYRQAFLDYLESELGISPIEDDLIEFEGRCIRVLALPVGIDAAEYRDLLASPEARASHQASMESANGRSMIAGVDRLDFSKGLPQRFAGYDRFLSARPDMQEQIFLLQIAPPARNDIPCYSHIREELEALSGRINGKHATSNWVPIRYVNREHSRQQLAGIFRAARIGLVTPLQDGMNLVAKEFVAAQDPENPGVLILSKFTGAAAQLKEALTINPFSADELAEAIEQALKMPVAERKRRWRSLYDIVNREDAAWWCDSFLQRLRGSSEIERPVLLSQAA</sequence>
<dbReference type="GO" id="GO:0005992">
    <property type="term" value="P:trehalose biosynthetic process"/>
    <property type="evidence" value="ECO:0007669"/>
    <property type="project" value="InterPro"/>
</dbReference>
<dbReference type="EC" id="2.4.1.15" evidence="2"/>